<name>A0A934VVX4_9BACT</name>
<evidence type="ECO:0000313" key="4">
    <source>
        <dbReference type="EMBL" id="MBK1881944.1"/>
    </source>
</evidence>
<protein>
    <recommendedName>
        <fullName evidence="6">PEP-CTERM sorting domain-containing protein</fullName>
    </recommendedName>
</protein>
<keyword evidence="5" id="KW-1185">Reference proteome</keyword>
<keyword evidence="2" id="KW-1133">Transmembrane helix</keyword>
<organism evidence="4 5">
    <name type="scientific">Luteolibacter pohnpeiensis</name>
    <dbReference type="NCBI Taxonomy" id="454153"/>
    <lineage>
        <taxon>Bacteria</taxon>
        <taxon>Pseudomonadati</taxon>
        <taxon>Verrucomicrobiota</taxon>
        <taxon>Verrucomicrobiia</taxon>
        <taxon>Verrucomicrobiales</taxon>
        <taxon>Verrucomicrobiaceae</taxon>
        <taxon>Luteolibacter</taxon>
    </lineage>
</organism>
<gene>
    <name evidence="4" type="ORF">JIN85_05930</name>
</gene>
<keyword evidence="3" id="KW-0732">Signal</keyword>
<dbReference type="AlphaFoldDB" id="A0A934VVX4"/>
<accession>A0A934VVX4</accession>
<evidence type="ECO:0000256" key="3">
    <source>
        <dbReference type="SAM" id="SignalP"/>
    </source>
</evidence>
<feature type="compositionally biased region" description="Polar residues" evidence="1">
    <location>
        <begin position="1"/>
        <end position="16"/>
    </location>
</feature>
<keyword evidence="2" id="KW-0812">Transmembrane</keyword>
<evidence type="ECO:0000313" key="5">
    <source>
        <dbReference type="Proteomes" id="UP000603141"/>
    </source>
</evidence>
<sequence length="312" mass="31818">MKPTTNKTTKAASSRSPFRPNLTPQAAAAALMLPSVVKAGIYAAPTGYTEGAPDNPIARSAISVWETGVVSYDPAPGVSSSFSNPETGLASLGDLSNPLTTSSSPTIGLIGIDAPGSITLSFANPITDGDGADFAVFENGFTYGPAGSLFAELAYVEVSSDGINFVRFESISLNTSTSAGSGAFAGYDMTNVYNLAGKSAANWGTPFDLSELATQNLVIDGIVDLSAINYVRLVDVVGSGSITDGEGAEIPGIAKDSLGNPILDNWVTSGSGGFDYVGLPTGAIGVIHSVPELGTVLLSAVFAGFACIKRRR</sequence>
<evidence type="ECO:0000256" key="2">
    <source>
        <dbReference type="SAM" id="Phobius"/>
    </source>
</evidence>
<proteinExistence type="predicted"/>
<feature type="chain" id="PRO_5037680822" description="PEP-CTERM sorting domain-containing protein" evidence="3">
    <location>
        <begin position="40"/>
        <end position="312"/>
    </location>
</feature>
<dbReference type="RefSeq" id="WP_200268578.1">
    <property type="nucleotide sequence ID" value="NZ_JAENIJ010000006.1"/>
</dbReference>
<feature type="region of interest" description="Disordered" evidence="1">
    <location>
        <begin position="1"/>
        <end position="20"/>
    </location>
</feature>
<evidence type="ECO:0008006" key="6">
    <source>
        <dbReference type="Google" id="ProtNLM"/>
    </source>
</evidence>
<evidence type="ECO:0000256" key="1">
    <source>
        <dbReference type="SAM" id="MobiDB-lite"/>
    </source>
</evidence>
<dbReference type="Proteomes" id="UP000603141">
    <property type="component" value="Unassembled WGS sequence"/>
</dbReference>
<reference evidence="4" key="1">
    <citation type="submission" date="2021-01" db="EMBL/GenBank/DDBJ databases">
        <title>Modified the classification status of verrucomicrobia.</title>
        <authorList>
            <person name="Feng X."/>
        </authorList>
    </citation>
    <scope>NUCLEOTIDE SEQUENCE</scope>
    <source>
        <strain evidence="4">KCTC 22041</strain>
    </source>
</reference>
<comment type="caution">
    <text evidence="4">The sequence shown here is derived from an EMBL/GenBank/DDBJ whole genome shotgun (WGS) entry which is preliminary data.</text>
</comment>
<keyword evidence="2" id="KW-0472">Membrane</keyword>
<dbReference type="EMBL" id="JAENIJ010000006">
    <property type="protein sequence ID" value="MBK1881944.1"/>
    <property type="molecule type" value="Genomic_DNA"/>
</dbReference>
<feature type="transmembrane region" description="Helical" evidence="2">
    <location>
        <begin position="290"/>
        <end position="308"/>
    </location>
</feature>
<feature type="signal peptide" evidence="3">
    <location>
        <begin position="1"/>
        <end position="39"/>
    </location>
</feature>